<dbReference type="Gene3D" id="1.10.10.60">
    <property type="entry name" value="Homeodomain-like"/>
    <property type="match status" value="1"/>
</dbReference>
<dbReference type="AlphaFoldDB" id="A0A803N6J9"/>
<feature type="domain" description="HTH myb-type" evidence="9">
    <location>
        <begin position="1"/>
        <end position="57"/>
    </location>
</feature>
<dbReference type="GO" id="GO:0003677">
    <property type="term" value="F:DNA binding"/>
    <property type="evidence" value="ECO:0007669"/>
    <property type="project" value="UniProtKB-KW"/>
</dbReference>
<evidence type="ECO:0000259" key="9">
    <source>
        <dbReference type="PROSITE" id="PS51294"/>
    </source>
</evidence>
<evidence type="ECO:0000256" key="7">
    <source>
        <dbReference type="SAM" id="Coils"/>
    </source>
</evidence>
<keyword evidence="5" id="KW-0804">Transcription</keyword>
<feature type="coiled-coil region" evidence="7">
    <location>
        <begin position="90"/>
        <end position="169"/>
    </location>
</feature>
<sequence length="173" mass="20099">MKERQRWTTEEDALLSAYVKQYGPREWHLVSRRMNTPLDRDAKSCLERGSHNVDNSALTLGCLPSCPGAHPEPMIMLELKDCCRELDEGHRALEAHKKEAAWRLNKLELQLESEKASQKREMMEEIEVKINALKDEQEASIERIEAQYREQLAGLRRDAEAKEQKLAEQWATK</sequence>
<evidence type="ECO:0000259" key="8">
    <source>
        <dbReference type="PROSITE" id="PS50090"/>
    </source>
</evidence>
<dbReference type="InterPro" id="IPR017930">
    <property type="entry name" value="Myb_dom"/>
</dbReference>
<keyword evidence="2" id="KW-0677">Repeat</keyword>
<reference evidence="10" key="2">
    <citation type="submission" date="2021-03" db="UniProtKB">
        <authorList>
            <consortium name="EnsemblPlants"/>
        </authorList>
    </citation>
    <scope>IDENTIFICATION</scope>
</reference>
<proteinExistence type="predicted"/>
<dbReference type="PANTHER" id="PTHR47214:SF3">
    <property type="entry name" value="TRANSCRIPTION FACTOR AS1"/>
    <property type="match status" value="1"/>
</dbReference>
<feature type="domain" description="Myb-like" evidence="8">
    <location>
        <begin position="1"/>
        <end position="53"/>
    </location>
</feature>
<dbReference type="PROSITE" id="PS51294">
    <property type="entry name" value="HTH_MYB"/>
    <property type="match status" value="1"/>
</dbReference>
<dbReference type="InterPro" id="IPR001005">
    <property type="entry name" value="SANT/Myb"/>
</dbReference>
<dbReference type="InterPro" id="IPR052844">
    <property type="entry name" value="Leaf_Dev_Regulator"/>
</dbReference>
<evidence type="ECO:0000256" key="1">
    <source>
        <dbReference type="ARBA" id="ARBA00004123"/>
    </source>
</evidence>
<dbReference type="EnsemblPlants" id="AUR62041337-RA">
    <property type="protein sequence ID" value="AUR62041337-RA:cds"/>
    <property type="gene ID" value="AUR62041337"/>
</dbReference>
<dbReference type="Gramene" id="AUR62041337-RA">
    <property type="protein sequence ID" value="AUR62041337-RA:cds"/>
    <property type="gene ID" value="AUR62041337"/>
</dbReference>
<dbReference type="GO" id="GO:0006355">
    <property type="term" value="P:regulation of DNA-templated transcription"/>
    <property type="evidence" value="ECO:0007669"/>
    <property type="project" value="UniProtKB-ARBA"/>
</dbReference>
<dbReference type="SUPFAM" id="SSF46689">
    <property type="entry name" value="Homeodomain-like"/>
    <property type="match status" value="1"/>
</dbReference>
<keyword evidence="11" id="KW-1185">Reference proteome</keyword>
<organism evidence="10 11">
    <name type="scientific">Chenopodium quinoa</name>
    <name type="common">Quinoa</name>
    <dbReference type="NCBI Taxonomy" id="63459"/>
    <lineage>
        <taxon>Eukaryota</taxon>
        <taxon>Viridiplantae</taxon>
        <taxon>Streptophyta</taxon>
        <taxon>Embryophyta</taxon>
        <taxon>Tracheophyta</taxon>
        <taxon>Spermatophyta</taxon>
        <taxon>Magnoliopsida</taxon>
        <taxon>eudicotyledons</taxon>
        <taxon>Gunneridae</taxon>
        <taxon>Pentapetalae</taxon>
        <taxon>Caryophyllales</taxon>
        <taxon>Chenopodiaceae</taxon>
        <taxon>Chenopodioideae</taxon>
        <taxon>Atripliceae</taxon>
        <taxon>Chenopodium</taxon>
    </lineage>
</organism>
<dbReference type="Pfam" id="PF00249">
    <property type="entry name" value="Myb_DNA-binding"/>
    <property type="match status" value="1"/>
</dbReference>
<dbReference type="CDD" id="cd00167">
    <property type="entry name" value="SANT"/>
    <property type="match status" value="1"/>
</dbReference>
<keyword evidence="3" id="KW-0805">Transcription regulation</keyword>
<keyword evidence="4" id="KW-0238">DNA-binding</keyword>
<evidence type="ECO:0000256" key="4">
    <source>
        <dbReference type="ARBA" id="ARBA00023125"/>
    </source>
</evidence>
<comment type="subcellular location">
    <subcellularLocation>
        <location evidence="1">Nucleus</location>
    </subcellularLocation>
</comment>
<dbReference type="PANTHER" id="PTHR47214">
    <property type="entry name" value="PROTEIN ROUGH SHEATH 2 HOMOLOG"/>
    <property type="match status" value="1"/>
</dbReference>
<dbReference type="GO" id="GO:0005634">
    <property type="term" value="C:nucleus"/>
    <property type="evidence" value="ECO:0007669"/>
    <property type="project" value="UniProtKB-SubCell"/>
</dbReference>
<dbReference type="PROSITE" id="PS50090">
    <property type="entry name" value="MYB_LIKE"/>
    <property type="match status" value="1"/>
</dbReference>
<protein>
    <submittedName>
        <fullName evidence="10">Uncharacterized protein</fullName>
    </submittedName>
</protein>
<keyword evidence="7" id="KW-0175">Coiled coil</keyword>
<dbReference type="InterPro" id="IPR009057">
    <property type="entry name" value="Homeodomain-like_sf"/>
</dbReference>
<reference evidence="10" key="1">
    <citation type="journal article" date="2017" name="Nature">
        <title>The genome of Chenopodium quinoa.</title>
        <authorList>
            <person name="Jarvis D.E."/>
            <person name="Ho Y.S."/>
            <person name="Lightfoot D.J."/>
            <person name="Schmoeckel S.M."/>
            <person name="Li B."/>
            <person name="Borm T.J.A."/>
            <person name="Ohyanagi H."/>
            <person name="Mineta K."/>
            <person name="Michell C.T."/>
            <person name="Saber N."/>
            <person name="Kharbatia N.M."/>
            <person name="Rupper R.R."/>
            <person name="Sharp A.R."/>
            <person name="Dally N."/>
            <person name="Boughton B.A."/>
            <person name="Woo Y.H."/>
            <person name="Gao G."/>
            <person name="Schijlen E.G.W.M."/>
            <person name="Guo X."/>
            <person name="Momin A.A."/>
            <person name="Negrao S."/>
            <person name="Al-Babili S."/>
            <person name="Gehring C."/>
            <person name="Roessner U."/>
            <person name="Jung C."/>
            <person name="Murphy K."/>
            <person name="Arold S.T."/>
            <person name="Gojobori T."/>
            <person name="van der Linden C.G."/>
            <person name="van Loo E.N."/>
            <person name="Jellen E.N."/>
            <person name="Maughan P.J."/>
            <person name="Tester M."/>
        </authorList>
    </citation>
    <scope>NUCLEOTIDE SEQUENCE [LARGE SCALE GENOMIC DNA]</scope>
    <source>
        <strain evidence="10">cv. PI 614886</strain>
    </source>
</reference>
<keyword evidence="6" id="KW-0539">Nucleus</keyword>
<name>A0A803N6J9_CHEQI</name>
<dbReference type="Proteomes" id="UP000596660">
    <property type="component" value="Unplaced"/>
</dbReference>
<evidence type="ECO:0000313" key="10">
    <source>
        <dbReference type="EnsemblPlants" id="AUR62041337-RA:cds"/>
    </source>
</evidence>
<dbReference type="SMART" id="SM00717">
    <property type="entry name" value="SANT"/>
    <property type="match status" value="1"/>
</dbReference>
<evidence type="ECO:0000256" key="6">
    <source>
        <dbReference type="ARBA" id="ARBA00023242"/>
    </source>
</evidence>
<dbReference type="OMA" id="PMIMLEL"/>
<evidence type="ECO:0000256" key="5">
    <source>
        <dbReference type="ARBA" id="ARBA00023163"/>
    </source>
</evidence>
<evidence type="ECO:0000256" key="3">
    <source>
        <dbReference type="ARBA" id="ARBA00023015"/>
    </source>
</evidence>
<accession>A0A803N6J9</accession>
<dbReference type="FunFam" id="1.10.10.60:FF:000449">
    <property type="entry name" value="MYB-related transcription factor"/>
    <property type="match status" value="1"/>
</dbReference>
<evidence type="ECO:0000313" key="11">
    <source>
        <dbReference type="Proteomes" id="UP000596660"/>
    </source>
</evidence>
<evidence type="ECO:0000256" key="2">
    <source>
        <dbReference type="ARBA" id="ARBA00022737"/>
    </source>
</evidence>